<dbReference type="InterPro" id="IPR004670">
    <property type="entry name" value="NhaA"/>
</dbReference>
<keyword evidence="4 6" id="KW-1133">Transmembrane helix</keyword>
<dbReference type="GO" id="GO:0015385">
    <property type="term" value="F:sodium:proton antiporter activity"/>
    <property type="evidence" value="ECO:0007669"/>
    <property type="project" value="TreeGrafter"/>
</dbReference>
<reference evidence="7" key="1">
    <citation type="submission" date="2018-06" db="EMBL/GenBank/DDBJ databases">
        <authorList>
            <person name="Zhirakovskaya E."/>
        </authorList>
    </citation>
    <scope>NUCLEOTIDE SEQUENCE</scope>
</reference>
<organism evidence="7">
    <name type="scientific">hydrothermal vent metagenome</name>
    <dbReference type="NCBI Taxonomy" id="652676"/>
    <lineage>
        <taxon>unclassified sequences</taxon>
        <taxon>metagenomes</taxon>
        <taxon>ecological metagenomes</taxon>
    </lineage>
</organism>
<dbReference type="PANTHER" id="PTHR30341">
    <property type="entry name" value="SODIUM ION/PROTON ANTIPORTER NHAA-RELATED"/>
    <property type="match status" value="1"/>
</dbReference>
<feature type="transmembrane region" description="Helical" evidence="6">
    <location>
        <begin position="80"/>
        <end position="98"/>
    </location>
</feature>
<keyword evidence="3 6" id="KW-0812">Transmembrane</keyword>
<evidence type="ECO:0000313" key="7">
    <source>
        <dbReference type="EMBL" id="VAX39756.1"/>
    </source>
</evidence>
<accession>A0A3B1DA80</accession>
<keyword evidence="5 6" id="KW-0472">Membrane</keyword>
<dbReference type="InterPro" id="IPR023171">
    <property type="entry name" value="Na/H_antiporter_dom_sf"/>
</dbReference>
<keyword evidence="2" id="KW-1003">Cell membrane</keyword>
<dbReference type="PANTHER" id="PTHR30341:SF0">
    <property type="entry name" value="NA(+)_H(+) ANTIPORTER NHAA"/>
    <property type="match status" value="1"/>
</dbReference>
<gene>
    <name evidence="7" type="ORF">MNBD_PLANCTO03-2245</name>
</gene>
<evidence type="ECO:0000256" key="6">
    <source>
        <dbReference type="SAM" id="Phobius"/>
    </source>
</evidence>
<evidence type="ECO:0000256" key="5">
    <source>
        <dbReference type="ARBA" id="ARBA00023136"/>
    </source>
</evidence>
<dbReference type="GO" id="GO:0005886">
    <property type="term" value="C:plasma membrane"/>
    <property type="evidence" value="ECO:0007669"/>
    <property type="project" value="UniProtKB-SubCell"/>
</dbReference>
<proteinExistence type="predicted"/>
<feature type="transmembrane region" description="Helical" evidence="6">
    <location>
        <begin position="28"/>
        <end position="50"/>
    </location>
</feature>
<sequence>MAHTKIPTAADQTSPEPFERLTSPFLRFAAQNSAGGIILILCTIAAMVWANSSAGHFYHELFHVDKLSLKFEGFVLSKSLAHWINDALMAIFFFVVGLEIKREILVGELASPRKAALPIAAAL</sequence>
<evidence type="ECO:0000256" key="4">
    <source>
        <dbReference type="ARBA" id="ARBA00022989"/>
    </source>
</evidence>
<evidence type="ECO:0000256" key="1">
    <source>
        <dbReference type="ARBA" id="ARBA00004429"/>
    </source>
</evidence>
<dbReference type="GO" id="GO:0006885">
    <property type="term" value="P:regulation of pH"/>
    <property type="evidence" value="ECO:0007669"/>
    <property type="project" value="InterPro"/>
</dbReference>
<name>A0A3B1DA80_9ZZZZ</name>
<dbReference type="Gene3D" id="1.20.1530.10">
    <property type="entry name" value="Na+/H+ antiporter like domain"/>
    <property type="match status" value="1"/>
</dbReference>
<protein>
    <submittedName>
        <fullName evidence="7">Na+/H+ antiporter NhaA type</fullName>
    </submittedName>
</protein>
<feature type="non-terminal residue" evidence="7">
    <location>
        <position position="123"/>
    </location>
</feature>
<comment type="subcellular location">
    <subcellularLocation>
        <location evidence="1">Cell inner membrane</location>
        <topology evidence="1">Multi-pass membrane protein</topology>
    </subcellularLocation>
</comment>
<evidence type="ECO:0000256" key="2">
    <source>
        <dbReference type="ARBA" id="ARBA00022475"/>
    </source>
</evidence>
<dbReference type="AlphaFoldDB" id="A0A3B1DA80"/>
<dbReference type="Pfam" id="PF06965">
    <property type="entry name" value="Na_H_antiport_1"/>
    <property type="match status" value="1"/>
</dbReference>
<evidence type="ECO:0000256" key="3">
    <source>
        <dbReference type="ARBA" id="ARBA00022692"/>
    </source>
</evidence>
<dbReference type="EMBL" id="UOGK01000284">
    <property type="protein sequence ID" value="VAX39756.1"/>
    <property type="molecule type" value="Genomic_DNA"/>
</dbReference>